<sequence length="240" mass="25926">MATTDPGSPALTPIWEVEPLRPRNTARLDRVRIVTVAIGIADTDGMDAVTIRRVATDLGSGPMSLYRHLPGGKDDLIDLMLDRVIGEHTLAGIPSGNWAADLTVLGEERRAAALRHPWSIIPAARPTLGPNGMRRLEVALSIFGEEGLPAERRAWGVGVLDAYVTGAVGQELARHNEQTRTGMSAEDWQRAIEPYISRMLGTGDYPHIAEYVSDAPTVDPAEHFRAGLSAVTTGIVRGLR</sequence>
<dbReference type="SUPFAM" id="SSF46689">
    <property type="entry name" value="Homeodomain-like"/>
    <property type="match status" value="1"/>
</dbReference>
<evidence type="ECO:0000259" key="3">
    <source>
        <dbReference type="Pfam" id="PF02909"/>
    </source>
</evidence>
<evidence type="ECO:0000313" key="4">
    <source>
        <dbReference type="EMBL" id="MFC6355700.1"/>
    </source>
</evidence>
<dbReference type="RefSeq" id="WP_386728867.1">
    <property type="nucleotide sequence ID" value="NZ_JBHSTP010000001.1"/>
</dbReference>
<dbReference type="Pfam" id="PF02909">
    <property type="entry name" value="TetR_C_1"/>
    <property type="match status" value="1"/>
</dbReference>
<dbReference type="InterPro" id="IPR009057">
    <property type="entry name" value="Homeodomain-like_sf"/>
</dbReference>
<dbReference type="Gene3D" id="1.10.357.10">
    <property type="entry name" value="Tetracycline Repressor, domain 2"/>
    <property type="match status" value="1"/>
</dbReference>
<dbReference type="Gene3D" id="1.10.10.60">
    <property type="entry name" value="Homeodomain-like"/>
    <property type="match status" value="1"/>
</dbReference>
<dbReference type="Proteomes" id="UP001596306">
    <property type="component" value="Unassembled WGS sequence"/>
</dbReference>
<evidence type="ECO:0000256" key="2">
    <source>
        <dbReference type="ARBA" id="ARBA00023163"/>
    </source>
</evidence>
<name>A0ABW1VDY2_9MICO</name>
<dbReference type="EMBL" id="JBHSTP010000001">
    <property type="protein sequence ID" value="MFC6355700.1"/>
    <property type="molecule type" value="Genomic_DNA"/>
</dbReference>
<keyword evidence="1" id="KW-0805">Transcription regulation</keyword>
<evidence type="ECO:0000256" key="1">
    <source>
        <dbReference type="ARBA" id="ARBA00023015"/>
    </source>
</evidence>
<accession>A0ABW1VDY2</accession>
<feature type="domain" description="Tetracycline repressor TetR C-terminal" evidence="3">
    <location>
        <begin position="94"/>
        <end position="235"/>
    </location>
</feature>
<protein>
    <submittedName>
        <fullName evidence="4">TetR/AcrR family transcriptional regulator</fullName>
    </submittedName>
</protein>
<gene>
    <name evidence="4" type="ORF">ACFQB0_06225</name>
</gene>
<keyword evidence="5" id="KW-1185">Reference proteome</keyword>
<reference evidence="5" key="1">
    <citation type="journal article" date="2019" name="Int. J. Syst. Evol. Microbiol.">
        <title>The Global Catalogue of Microorganisms (GCM) 10K type strain sequencing project: providing services to taxonomists for standard genome sequencing and annotation.</title>
        <authorList>
            <consortium name="The Broad Institute Genomics Platform"/>
            <consortium name="The Broad Institute Genome Sequencing Center for Infectious Disease"/>
            <person name="Wu L."/>
            <person name="Ma J."/>
        </authorList>
    </citation>
    <scope>NUCLEOTIDE SEQUENCE [LARGE SCALE GENOMIC DNA]</scope>
    <source>
        <strain evidence="5">CCUG 43304</strain>
    </source>
</reference>
<dbReference type="SUPFAM" id="SSF48498">
    <property type="entry name" value="Tetracyclin repressor-like, C-terminal domain"/>
    <property type="match status" value="1"/>
</dbReference>
<organism evidence="4 5">
    <name type="scientific">Luethyella okanaganae</name>
    <dbReference type="NCBI Taxonomy" id="69372"/>
    <lineage>
        <taxon>Bacteria</taxon>
        <taxon>Bacillati</taxon>
        <taxon>Actinomycetota</taxon>
        <taxon>Actinomycetes</taxon>
        <taxon>Micrococcales</taxon>
        <taxon>Microbacteriaceae</taxon>
        <taxon>Luethyella</taxon>
    </lineage>
</organism>
<dbReference type="InterPro" id="IPR036271">
    <property type="entry name" value="Tet_transcr_reg_TetR-rel_C_sf"/>
</dbReference>
<evidence type="ECO:0000313" key="5">
    <source>
        <dbReference type="Proteomes" id="UP001596306"/>
    </source>
</evidence>
<proteinExistence type="predicted"/>
<dbReference type="InterPro" id="IPR004111">
    <property type="entry name" value="Repressor_TetR_C"/>
</dbReference>
<comment type="caution">
    <text evidence="4">The sequence shown here is derived from an EMBL/GenBank/DDBJ whole genome shotgun (WGS) entry which is preliminary data.</text>
</comment>
<keyword evidence="2" id="KW-0804">Transcription</keyword>